<feature type="binding site" evidence="3">
    <location>
        <position position="169"/>
    </location>
    <ligand>
        <name>acetyl-CoA</name>
        <dbReference type="ChEBI" id="CHEBI:57288"/>
    </ligand>
</feature>
<dbReference type="Gene3D" id="3.40.50.20">
    <property type="match status" value="1"/>
</dbReference>
<evidence type="ECO:0000256" key="1">
    <source>
        <dbReference type="ARBA" id="ARBA00007274"/>
    </source>
</evidence>
<dbReference type="InterPro" id="IPR041561">
    <property type="entry name" value="PglD_N"/>
</dbReference>
<evidence type="ECO:0000256" key="3">
    <source>
        <dbReference type="PIRSR" id="PIRSR620019-2"/>
    </source>
</evidence>
<dbReference type="PANTHER" id="PTHR43300:SF7">
    <property type="entry name" value="UDP-N-ACETYLBACILLOSAMINE N-ACETYLTRANSFERASE"/>
    <property type="match status" value="1"/>
</dbReference>
<dbReference type="Gene3D" id="2.160.10.10">
    <property type="entry name" value="Hexapeptide repeat proteins"/>
    <property type="match status" value="1"/>
</dbReference>
<feature type="binding site" evidence="3">
    <location>
        <begin position="34"/>
        <end position="35"/>
    </location>
    <ligand>
        <name>substrate</name>
    </ligand>
</feature>
<dbReference type="PANTHER" id="PTHR43300">
    <property type="entry name" value="ACETYLTRANSFERASE"/>
    <property type="match status" value="1"/>
</dbReference>
<feature type="site" description="Increases basicity of active site His" evidence="2">
    <location>
        <position position="140"/>
    </location>
</feature>
<sequence>MSKILGIIGSGHLGQQLAHFALSGKQYDKVVFFDDLTSETHRNSNEILGKTDQIANCFAQGAFHELLIGIGYNHMQARRDFYERFYAEIPFGKLIHATSWVDPTATIAPGSVLYPGCCIDANVKIAENALLNLNCTVSHDCSVGAHSFLAPRVALAGFVSVGDGCFLGINTTVKDNISINSGTSSGACTLFVKDTPESGLYIGQPAKKIA</sequence>
<dbReference type="Proteomes" id="UP000535020">
    <property type="component" value="Unassembled WGS sequence"/>
</dbReference>
<dbReference type="AlphaFoldDB" id="A0A7Y9C5A3"/>
<proteinExistence type="inferred from homology"/>
<dbReference type="InterPro" id="IPR020019">
    <property type="entry name" value="AcTrfase_PglD-like"/>
</dbReference>
<name>A0A7Y9C5A3_9FLAO</name>
<dbReference type="CDD" id="cd03360">
    <property type="entry name" value="LbH_AT_putative"/>
    <property type="match status" value="1"/>
</dbReference>
<dbReference type="RefSeq" id="WP_176004982.1">
    <property type="nucleotide sequence ID" value="NZ_JABWMI010000006.1"/>
</dbReference>
<reference evidence="5 6" key="1">
    <citation type="submission" date="2020-07" db="EMBL/GenBank/DDBJ databases">
        <authorList>
            <person name="Sun Q."/>
        </authorList>
    </citation>
    <scope>NUCLEOTIDE SEQUENCE [LARGE SCALE GENOMIC DNA]</scope>
    <source>
        <strain evidence="5 6">MAH-1</strain>
    </source>
</reference>
<feature type="active site" description="Proton acceptor" evidence="2">
    <location>
        <position position="139"/>
    </location>
</feature>
<accession>A0A7Y9C5A3</accession>
<protein>
    <submittedName>
        <fullName evidence="5">Acetyltransferase</fullName>
    </submittedName>
</protein>
<dbReference type="InterPro" id="IPR050179">
    <property type="entry name" value="Trans_hexapeptide_repeat"/>
</dbReference>
<dbReference type="SUPFAM" id="SSF51161">
    <property type="entry name" value="Trimeric LpxA-like enzymes"/>
    <property type="match status" value="1"/>
</dbReference>
<dbReference type="Pfam" id="PF17836">
    <property type="entry name" value="PglD_N"/>
    <property type="match status" value="1"/>
</dbReference>
<dbReference type="GO" id="GO:0016740">
    <property type="term" value="F:transferase activity"/>
    <property type="evidence" value="ECO:0007669"/>
    <property type="project" value="UniProtKB-KW"/>
</dbReference>
<dbReference type="EMBL" id="JACBJI010000002">
    <property type="protein sequence ID" value="NYA70159.1"/>
    <property type="molecule type" value="Genomic_DNA"/>
</dbReference>
<keyword evidence="6" id="KW-1185">Reference proteome</keyword>
<keyword evidence="5" id="KW-0808">Transferase</keyword>
<evidence type="ECO:0000313" key="6">
    <source>
        <dbReference type="Proteomes" id="UP000535020"/>
    </source>
</evidence>
<gene>
    <name evidence="5" type="ORF">HZF10_04450</name>
</gene>
<dbReference type="InterPro" id="IPR011004">
    <property type="entry name" value="Trimer_LpxA-like_sf"/>
</dbReference>
<comment type="caution">
    <text evidence="5">The sequence shown here is derived from an EMBL/GenBank/DDBJ whole genome shotgun (WGS) entry which is preliminary data.</text>
</comment>
<feature type="domain" description="PglD N-terminal" evidence="4">
    <location>
        <begin position="6"/>
        <end position="84"/>
    </location>
</feature>
<organism evidence="5 6">
    <name type="scientific">Flavobacterium agri</name>
    <dbReference type="NCBI Taxonomy" id="2743471"/>
    <lineage>
        <taxon>Bacteria</taxon>
        <taxon>Pseudomonadati</taxon>
        <taxon>Bacteroidota</taxon>
        <taxon>Flavobacteriia</taxon>
        <taxon>Flavobacteriales</taxon>
        <taxon>Flavobacteriaceae</taxon>
        <taxon>Flavobacterium</taxon>
    </lineage>
</organism>
<evidence type="ECO:0000259" key="4">
    <source>
        <dbReference type="Pfam" id="PF17836"/>
    </source>
</evidence>
<evidence type="ECO:0000313" key="5">
    <source>
        <dbReference type="EMBL" id="NYA70159.1"/>
    </source>
</evidence>
<comment type="similarity">
    <text evidence="1">Belongs to the transferase hexapeptide repeat family.</text>
</comment>
<evidence type="ECO:0000256" key="2">
    <source>
        <dbReference type="PIRSR" id="PIRSR620019-1"/>
    </source>
</evidence>